<feature type="transmembrane region" description="Helical" evidence="1">
    <location>
        <begin position="231"/>
        <end position="256"/>
    </location>
</feature>
<dbReference type="OrthoDB" id="5702018at2"/>
<evidence type="ECO:0000313" key="3">
    <source>
        <dbReference type="EMBL" id="SEM88214.1"/>
    </source>
</evidence>
<accession>A0A1H8C1B8</accession>
<organism evidence="3 4">
    <name type="scientific">Palleronia pelagia</name>
    <dbReference type="NCBI Taxonomy" id="387096"/>
    <lineage>
        <taxon>Bacteria</taxon>
        <taxon>Pseudomonadati</taxon>
        <taxon>Pseudomonadota</taxon>
        <taxon>Alphaproteobacteria</taxon>
        <taxon>Rhodobacterales</taxon>
        <taxon>Roseobacteraceae</taxon>
        <taxon>Palleronia</taxon>
    </lineage>
</organism>
<reference evidence="4" key="1">
    <citation type="submission" date="2016-10" db="EMBL/GenBank/DDBJ databases">
        <authorList>
            <person name="Varghese N."/>
            <person name="Submissions S."/>
        </authorList>
    </citation>
    <scope>NUCLEOTIDE SEQUENCE [LARGE SCALE GENOMIC DNA]</scope>
    <source>
        <strain evidence="4">DSM 26893</strain>
    </source>
</reference>
<keyword evidence="4" id="KW-1185">Reference proteome</keyword>
<proteinExistence type="predicted"/>
<protein>
    <recommendedName>
        <fullName evidence="2">DUF1206 domain-containing protein</fullName>
    </recommendedName>
</protein>
<keyword evidence="1" id="KW-0472">Membrane</keyword>
<evidence type="ECO:0000256" key="1">
    <source>
        <dbReference type="SAM" id="Phobius"/>
    </source>
</evidence>
<feature type="domain" description="DUF1206" evidence="2">
    <location>
        <begin position="97"/>
        <end position="166"/>
    </location>
</feature>
<dbReference type="Pfam" id="PF06724">
    <property type="entry name" value="DUF1206"/>
    <property type="match status" value="3"/>
</dbReference>
<dbReference type="InterPro" id="IPR009597">
    <property type="entry name" value="DUF1206"/>
</dbReference>
<dbReference type="EMBL" id="FOCM01000001">
    <property type="protein sequence ID" value="SEM88214.1"/>
    <property type="molecule type" value="Genomic_DNA"/>
</dbReference>
<feature type="transmembrane region" description="Helical" evidence="1">
    <location>
        <begin position="141"/>
        <end position="161"/>
    </location>
</feature>
<feature type="transmembrane region" description="Helical" evidence="1">
    <location>
        <begin position="97"/>
        <end position="121"/>
    </location>
</feature>
<feature type="transmembrane region" description="Helical" evidence="1">
    <location>
        <begin position="21"/>
        <end position="36"/>
    </location>
</feature>
<feature type="transmembrane region" description="Helical" evidence="1">
    <location>
        <begin position="190"/>
        <end position="211"/>
    </location>
</feature>
<dbReference type="RefSeq" id="WP_091844314.1">
    <property type="nucleotide sequence ID" value="NZ_FOCM01000001.1"/>
</dbReference>
<evidence type="ECO:0000313" key="4">
    <source>
        <dbReference type="Proteomes" id="UP000199372"/>
    </source>
</evidence>
<keyword evidence="1" id="KW-0812">Transmembrane</keyword>
<keyword evidence="1" id="KW-1133">Transmembrane helix</keyword>
<name>A0A1H8C1B8_9RHOB</name>
<dbReference type="Proteomes" id="UP000199372">
    <property type="component" value="Unassembled WGS sequence"/>
</dbReference>
<feature type="domain" description="DUF1206" evidence="2">
    <location>
        <begin position="15"/>
        <end position="82"/>
    </location>
</feature>
<dbReference type="AlphaFoldDB" id="A0A1H8C1B8"/>
<evidence type="ECO:0000259" key="2">
    <source>
        <dbReference type="Pfam" id="PF06724"/>
    </source>
</evidence>
<feature type="transmembrane region" description="Helical" evidence="1">
    <location>
        <begin position="56"/>
        <end position="77"/>
    </location>
</feature>
<gene>
    <name evidence="3" type="ORF">SAMN04488011_101799</name>
</gene>
<feature type="domain" description="DUF1206" evidence="2">
    <location>
        <begin position="189"/>
        <end position="257"/>
    </location>
</feature>
<sequence length="279" mass="29127">MAQNDLDWSIPIMRAGYSGRALVYLVVAGFSLWAVSRGGQAEGTMTALQSLERTAYGTLILLAIFVGMLSYAVWRLIDAAWDLEDYGSDGKGLIARIGMVVTGLIHLGIGIGALLLVFTASGDGGGSTIAKAANTVMGWPGGRLLVGAAGVVTVGAGLYYLKKAWNREYRTHLIGNPVTRNFDPALRGGVASQGFVVTVIGGFLVYAAMTASGSEAGGLGKTFDWLSGQPYGRVLVGLLCVGLLGFALFCAVNAAYRIVPKASHGSLDTLKAKFKQKAA</sequence>